<feature type="compositionally biased region" description="Polar residues" evidence="1">
    <location>
        <begin position="59"/>
        <end position="70"/>
    </location>
</feature>
<organism evidence="2 3">
    <name type="scientific">Amniculicola lignicola CBS 123094</name>
    <dbReference type="NCBI Taxonomy" id="1392246"/>
    <lineage>
        <taxon>Eukaryota</taxon>
        <taxon>Fungi</taxon>
        <taxon>Dikarya</taxon>
        <taxon>Ascomycota</taxon>
        <taxon>Pezizomycotina</taxon>
        <taxon>Dothideomycetes</taxon>
        <taxon>Pleosporomycetidae</taxon>
        <taxon>Pleosporales</taxon>
        <taxon>Amniculicolaceae</taxon>
        <taxon>Amniculicola</taxon>
    </lineage>
</organism>
<evidence type="ECO:0000313" key="2">
    <source>
        <dbReference type="EMBL" id="KAF2008159.1"/>
    </source>
</evidence>
<dbReference type="AlphaFoldDB" id="A0A6A5X5E0"/>
<keyword evidence="3" id="KW-1185">Reference proteome</keyword>
<sequence length="93" mass="10132">MPRAVVTMLKYALNHGLFTVLDGVSALKSDDEQNRFGIRNSYSTPKSTSLPVREHSRKLQGSNRLTSPRTSMVPSAISLALGGAQYPAPNLME</sequence>
<feature type="compositionally biased region" description="Polar residues" evidence="1">
    <location>
        <begin position="40"/>
        <end position="50"/>
    </location>
</feature>
<protein>
    <submittedName>
        <fullName evidence="2">Uncharacterized protein</fullName>
    </submittedName>
</protein>
<name>A0A6A5X5E0_9PLEO</name>
<dbReference type="EMBL" id="ML977556">
    <property type="protein sequence ID" value="KAF2008159.1"/>
    <property type="molecule type" value="Genomic_DNA"/>
</dbReference>
<dbReference type="Proteomes" id="UP000799779">
    <property type="component" value="Unassembled WGS sequence"/>
</dbReference>
<accession>A0A6A5X5E0</accession>
<proteinExistence type="predicted"/>
<evidence type="ECO:0000313" key="3">
    <source>
        <dbReference type="Proteomes" id="UP000799779"/>
    </source>
</evidence>
<gene>
    <name evidence="2" type="ORF">P154DRAFT_16735</name>
</gene>
<feature type="region of interest" description="Disordered" evidence="1">
    <location>
        <begin position="36"/>
        <end position="70"/>
    </location>
</feature>
<reference evidence="2" key="1">
    <citation type="journal article" date="2020" name="Stud. Mycol.">
        <title>101 Dothideomycetes genomes: a test case for predicting lifestyles and emergence of pathogens.</title>
        <authorList>
            <person name="Haridas S."/>
            <person name="Albert R."/>
            <person name="Binder M."/>
            <person name="Bloem J."/>
            <person name="Labutti K."/>
            <person name="Salamov A."/>
            <person name="Andreopoulos B."/>
            <person name="Baker S."/>
            <person name="Barry K."/>
            <person name="Bills G."/>
            <person name="Bluhm B."/>
            <person name="Cannon C."/>
            <person name="Castanera R."/>
            <person name="Culley D."/>
            <person name="Daum C."/>
            <person name="Ezra D."/>
            <person name="Gonzalez J."/>
            <person name="Henrissat B."/>
            <person name="Kuo A."/>
            <person name="Liang C."/>
            <person name="Lipzen A."/>
            <person name="Lutzoni F."/>
            <person name="Magnuson J."/>
            <person name="Mondo S."/>
            <person name="Nolan M."/>
            <person name="Ohm R."/>
            <person name="Pangilinan J."/>
            <person name="Park H.-J."/>
            <person name="Ramirez L."/>
            <person name="Alfaro M."/>
            <person name="Sun H."/>
            <person name="Tritt A."/>
            <person name="Yoshinaga Y."/>
            <person name="Zwiers L.-H."/>
            <person name="Turgeon B."/>
            <person name="Goodwin S."/>
            <person name="Spatafora J."/>
            <person name="Crous P."/>
            <person name="Grigoriev I."/>
        </authorList>
    </citation>
    <scope>NUCLEOTIDE SEQUENCE</scope>
    <source>
        <strain evidence="2">CBS 123094</strain>
    </source>
</reference>
<evidence type="ECO:0000256" key="1">
    <source>
        <dbReference type="SAM" id="MobiDB-lite"/>
    </source>
</evidence>